<dbReference type="STRING" id="274537.BIU88_07875"/>
<keyword evidence="3" id="KW-0732">Signal</keyword>
<sequence>MRRTRISFASLCLVLFGLLLMPLTLMAEEVGEYIAIRKAGASRIAIVLDKTAAQGEKESAWANSLNATIKGGLDFTGLFNLMPAPLNIRNSQDGTLNLASIASVGGDIYAGGSVTKKSGKPVLEMQVFDASGKSLLRRNYSGEESQLRAIGLRFCADLVELLTGKRSVFGTKIVFVSNRTGNKEVYMCDFDGENVVQLTGSRSISLTPAVSPDGNYLAWTDYTSGKPDLYIKNLATGAKVSVNKHGVSISPAWRPGTNTLATTLSYQGDQELYLIRADGTIDRRLTNSKGIDVSPSFSPDGSKMAFVSTRQGGPQIFVQDIGSGQVRRLTYSGTYNTQPSWSPNGDKILYSSMQKNGEINIFTIGVDGSGMLQLTSGSRNNEYPSWSPDGSMIVFSSTRDGRRKLYVMNADGTNQKPLLRMQGEQQQPSWSVNK</sequence>
<dbReference type="PANTHER" id="PTHR36842">
    <property type="entry name" value="PROTEIN TOLB HOMOLOG"/>
    <property type="match status" value="1"/>
</dbReference>
<comment type="subcellular location">
    <subcellularLocation>
        <location evidence="1">Periplasm</location>
    </subcellularLocation>
</comment>
<accession>A0A1D8D1Q6</accession>
<evidence type="ECO:0000256" key="1">
    <source>
        <dbReference type="ARBA" id="ARBA00004418"/>
    </source>
</evidence>
<keyword evidence="4" id="KW-0574">Periplasm</keyword>
<dbReference type="InterPro" id="IPR011042">
    <property type="entry name" value="6-blade_b-propeller_TolB-like"/>
</dbReference>
<name>A0A1D8D1Q6_CHLLM</name>
<evidence type="ECO:0000313" key="5">
    <source>
        <dbReference type="EMBL" id="AOS84063.1"/>
    </source>
</evidence>
<dbReference type="Proteomes" id="UP000095185">
    <property type="component" value="Chromosome"/>
</dbReference>
<reference evidence="5" key="1">
    <citation type="submission" date="2016-09" db="EMBL/GenBank/DDBJ databases">
        <title>Genome sequence of Chlorobaculum limnaeum.</title>
        <authorList>
            <person name="Liu Z."/>
            <person name="Tank M."/>
            <person name="Bryant D.A."/>
        </authorList>
    </citation>
    <scope>NUCLEOTIDE SEQUENCE [LARGE SCALE GENOMIC DNA]</scope>
    <source>
        <strain evidence="5">DSM 1677</strain>
    </source>
</reference>
<dbReference type="RefSeq" id="WP_069810209.1">
    <property type="nucleotide sequence ID" value="NZ_CP017305.1"/>
</dbReference>
<dbReference type="Pfam" id="PF26549">
    <property type="entry name" value="Tricorn_N"/>
    <property type="match status" value="1"/>
</dbReference>
<comment type="similarity">
    <text evidence="2">Belongs to the TolB family.</text>
</comment>
<dbReference type="GO" id="GO:0042597">
    <property type="term" value="C:periplasmic space"/>
    <property type="evidence" value="ECO:0007669"/>
    <property type="project" value="UniProtKB-SubCell"/>
</dbReference>
<protein>
    <submittedName>
        <fullName evidence="5">Tol-Pal system beta propeller repeat protein TolB</fullName>
    </submittedName>
</protein>
<evidence type="ECO:0000256" key="4">
    <source>
        <dbReference type="ARBA" id="ARBA00022764"/>
    </source>
</evidence>
<dbReference type="KEGG" id="clz:BIU88_07875"/>
<dbReference type="Gene3D" id="2.120.10.30">
    <property type="entry name" value="TolB, C-terminal domain"/>
    <property type="match status" value="3"/>
</dbReference>
<dbReference type="NCBIfam" id="TIGR02800">
    <property type="entry name" value="propeller_TolB"/>
    <property type="match status" value="1"/>
</dbReference>
<dbReference type="InterPro" id="IPR014167">
    <property type="entry name" value="Tol-Pal_TolB"/>
</dbReference>
<dbReference type="EMBL" id="CP017305">
    <property type="protein sequence ID" value="AOS84063.1"/>
    <property type="molecule type" value="Genomic_DNA"/>
</dbReference>
<dbReference type="SUPFAM" id="SSF69304">
    <property type="entry name" value="Tricorn protease N-terminal domain"/>
    <property type="match status" value="1"/>
</dbReference>
<dbReference type="InterPro" id="IPR011659">
    <property type="entry name" value="WD40"/>
</dbReference>
<dbReference type="PANTHER" id="PTHR36842:SF1">
    <property type="entry name" value="PROTEIN TOLB"/>
    <property type="match status" value="1"/>
</dbReference>
<dbReference type="Pfam" id="PF07676">
    <property type="entry name" value="PD40"/>
    <property type="match status" value="2"/>
</dbReference>
<evidence type="ECO:0000313" key="6">
    <source>
        <dbReference type="Proteomes" id="UP000095185"/>
    </source>
</evidence>
<organism evidence="5 6">
    <name type="scientific">Chlorobaculum limnaeum</name>
    <dbReference type="NCBI Taxonomy" id="274537"/>
    <lineage>
        <taxon>Bacteria</taxon>
        <taxon>Pseudomonadati</taxon>
        <taxon>Chlorobiota</taxon>
        <taxon>Chlorobiia</taxon>
        <taxon>Chlorobiales</taxon>
        <taxon>Chlorobiaceae</taxon>
        <taxon>Chlorobaculum</taxon>
    </lineage>
</organism>
<keyword evidence="6" id="KW-1185">Reference proteome</keyword>
<dbReference type="AlphaFoldDB" id="A0A1D8D1Q6"/>
<dbReference type="SUPFAM" id="SSF52964">
    <property type="entry name" value="TolB, N-terminal domain"/>
    <property type="match status" value="1"/>
</dbReference>
<dbReference type="GO" id="GO:0017038">
    <property type="term" value="P:protein import"/>
    <property type="evidence" value="ECO:0007669"/>
    <property type="project" value="InterPro"/>
</dbReference>
<evidence type="ECO:0000256" key="2">
    <source>
        <dbReference type="ARBA" id="ARBA00009820"/>
    </source>
</evidence>
<proteinExistence type="inferred from homology"/>
<dbReference type="Gene3D" id="3.40.50.10070">
    <property type="entry name" value="TolB, N-terminal domain"/>
    <property type="match status" value="1"/>
</dbReference>
<gene>
    <name evidence="5" type="ORF">BIU88_07875</name>
</gene>
<dbReference type="OrthoDB" id="9815657at2"/>
<evidence type="ECO:0000256" key="3">
    <source>
        <dbReference type="ARBA" id="ARBA00022729"/>
    </source>
</evidence>